<keyword evidence="1 5" id="KW-0240">DNA-directed RNA polymerase</keyword>
<dbReference type="GO" id="GO:0003899">
    <property type="term" value="F:DNA-directed RNA polymerase activity"/>
    <property type="evidence" value="ECO:0007669"/>
    <property type="project" value="InterPro"/>
</dbReference>
<dbReference type="HAMAP" id="MF_00320">
    <property type="entry name" value="RNApol_arch_Rpo3"/>
    <property type="match status" value="1"/>
</dbReference>
<dbReference type="Pfam" id="PF01000">
    <property type="entry name" value="RNA_pol_A_bac"/>
    <property type="match status" value="1"/>
</dbReference>
<dbReference type="InterPro" id="IPR011263">
    <property type="entry name" value="DNA-dir_RNA_pol_RpoA/D/Rpb3"/>
</dbReference>
<dbReference type="AlphaFoldDB" id="A0A4Q9LL64"/>
<dbReference type="PANTHER" id="PTHR11800:SF2">
    <property type="entry name" value="DNA-DIRECTED RNA POLYMERASE II SUBUNIT RPB3"/>
    <property type="match status" value="1"/>
</dbReference>
<evidence type="ECO:0000259" key="4">
    <source>
        <dbReference type="SMART" id="SM00662"/>
    </source>
</evidence>
<dbReference type="Proteomes" id="UP000293045">
    <property type="component" value="Unassembled WGS sequence"/>
</dbReference>
<dbReference type="SUPFAM" id="SSF56553">
    <property type="entry name" value="Insert subdomain of RNA polymerase alpha subunit"/>
    <property type="match status" value="1"/>
</dbReference>
<dbReference type="VEuPathDB" id="MicrosporidiaDB:CWI39_0048p0040"/>
<dbReference type="InterPro" id="IPR022842">
    <property type="entry name" value="RNAP_Rpo3/Rpb3/RPAC1"/>
</dbReference>
<name>A0A4Q9LL64_9MICR</name>
<dbReference type="SMART" id="SM00662">
    <property type="entry name" value="RPOLD"/>
    <property type="match status" value="1"/>
</dbReference>
<dbReference type="Gene3D" id="2.170.120.12">
    <property type="entry name" value="DNA-directed RNA polymerase, insert domain"/>
    <property type="match status" value="1"/>
</dbReference>
<comment type="caution">
    <text evidence="5">The sequence shown here is derived from an EMBL/GenBank/DDBJ whole genome shotgun (WGS) entry which is preliminary data.</text>
</comment>
<dbReference type="GO" id="GO:0003677">
    <property type="term" value="F:DNA binding"/>
    <property type="evidence" value="ECO:0007669"/>
    <property type="project" value="InterPro"/>
</dbReference>
<dbReference type="EMBL" id="PIXR01000048">
    <property type="protein sequence ID" value="TBU09706.1"/>
    <property type="molecule type" value="Genomic_DNA"/>
</dbReference>
<dbReference type="Gene3D" id="3.30.1360.10">
    <property type="entry name" value="RNA polymerase, RBP11-like subunit"/>
    <property type="match status" value="1"/>
</dbReference>
<evidence type="ECO:0000256" key="3">
    <source>
        <dbReference type="ARBA" id="ARBA00025804"/>
    </source>
</evidence>
<dbReference type="InterPro" id="IPR036603">
    <property type="entry name" value="RBP11-like"/>
</dbReference>
<dbReference type="GO" id="GO:0006366">
    <property type="term" value="P:transcription by RNA polymerase II"/>
    <property type="evidence" value="ECO:0007669"/>
    <property type="project" value="TreeGrafter"/>
</dbReference>
<dbReference type="GO" id="GO:0046983">
    <property type="term" value="F:protein dimerization activity"/>
    <property type="evidence" value="ECO:0007669"/>
    <property type="project" value="InterPro"/>
</dbReference>
<dbReference type="Proteomes" id="UP000291404">
    <property type="component" value="Unassembled WGS sequence"/>
</dbReference>
<dbReference type="NCBIfam" id="NF001988">
    <property type="entry name" value="PRK00783.1"/>
    <property type="match status" value="1"/>
</dbReference>
<evidence type="ECO:0000256" key="1">
    <source>
        <dbReference type="ARBA" id="ARBA00022478"/>
    </source>
</evidence>
<evidence type="ECO:0000313" key="8">
    <source>
        <dbReference type="Proteomes" id="UP000293045"/>
    </source>
</evidence>
<dbReference type="Pfam" id="PF01193">
    <property type="entry name" value="RNA_pol_L"/>
    <property type="match status" value="1"/>
</dbReference>
<accession>A0A4Q9LL64</accession>
<dbReference type="GO" id="GO:0005665">
    <property type="term" value="C:RNA polymerase II, core complex"/>
    <property type="evidence" value="ECO:0007669"/>
    <property type="project" value="TreeGrafter"/>
</dbReference>
<dbReference type="SUPFAM" id="SSF55257">
    <property type="entry name" value="RBP11-like subunits of RNA polymerase"/>
    <property type="match status" value="1"/>
</dbReference>
<gene>
    <name evidence="5" type="ORF">CWI36_0096p0030</name>
    <name evidence="6" type="ORF">CWI39_0048p0040</name>
</gene>
<dbReference type="InterPro" id="IPR001514">
    <property type="entry name" value="DNA-dir_RNA_pol_30-40kDasu_CS"/>
</dbReference>
<reference evidence="7 8" key="1">
    <citation type="submission" date="2017-12" db="EMBL/GenBank/DDBJ databases">
        <authorList>
            <person name="Pombert J.-F."/>
            <person name="Haag K.L."/>
            <person name="Ebert D."/>
        </authorList>
    </citation>
    <scope>NUCLEOTIDE SEQUENCE [LARGE SCALE GENOMIC DNA]</scope>
    <source>
        <strain evidence="5">BE-OM-2</strain>
        <strain evidence="6">IL-BN-2</strain>
    </source>
</reference>
<dbReference type="InterPro" id="IPR036643">
    <property type="entry name" value="RNApol_insert_sf"/>
</dbReference>
<dbReference type="InterPro" id="IPR011262">
    <property type="entry name" value="DNA-dir_RNA_pol_insert"/>
</dbReference>
<feature type="domain" description="DNA-directed RNA polymerase RpoA/D/Rpb3-type" evidence="4">
    <location>
        <begin position="12"/>
        <end position="237"/>
    </location>
</feature>
<evidence type="ECO:0000256" key="2">
    <source>
        <dbReference type="ARBA" id="ARBA00023163"/>
    </source>
</evidence>
<proteinExistence type="inferred from homology"/>
<evidence type="ECO:0000313" key="7">
    <source>
        <dbReference type="Proteomes" id="UP000291404"/>
    </source>
</evidence>
<dbReference type="STRING" id="148818.A0A4Q9LL64"/>
<keyword evidence="2" id="KW-0804">Transcription</keyword>
<evidence type="ECO:0000313" key="5">
    <source>
        <dbReference type="EMBL" id="TBU08807.1"/>
    </source>
</evidence>
<sequence>MKVEVISSNDESIKFILKNSSISFANSLRRVLLSEVPTIAIDLVEIEKNNTVLPDEVIAHRLGLIPIYSTNTDLKFHNECTCDSHCSECSISIDLSVSNTDDAIRLVTSNDLFTSSDTPLFKFSKPPLLAKLSKNQTLKLKCIARKGIAKDHSKWCPVSVVSYEYDKTNKRRDTDLWYEEDIEKEWEGLKQDEPDIGLDITEIEMGVEVIEGVYEPVSVVRAGLDVLKNKVSNLIYLLENEE</sequence>
<keyword evidence="7" id="KW-1185">Reference proteome</keyword>
<dbReference type="PANTHER" id="PTHR11800">
    <property type="entry name" value="DNA-DIRECTED RNA POLYMERASE"/>
    <property type="match status" value="1"/>
</dbReference>
<evidence type="ECO:0000313" key="6">
    <source>
        <dbReference type="EMBL" id="TBU09706.1"/>
    </source>
</evidence>
<protein>
    <submittedName>
        <fullName evidence="5">Subunit RPB3 of DNA-directed RNA polymerase II</fullName>
    </submittedName>
</protein>
<dbReference type="EMBL" id="PITI01000096">
    <property type="protein sequence ID" value="TBU08807.1"/>
    <property type="molecule type" value="Genomic_DNA"/>
</dbReference>
<organism evidence="5 7">
    <name type="scientific">Hamiltosporidium magnivora</name>
    <dbReference type="NCBI Taxonomy" id="148818"/>
    <lineage>
        <taxon>Eukaryota</taxon>
        <taxon>Fungi</taxon>
        <taxon>Fungi incertae sedis</taxon>
        <taxon>Microsporidia</taxon>
        <taxon>Dubosqiidae</taxon>
        <taxon>Hamiltosporidium</taxon>
    </lineage>
</organism>
<dbReference type="VEuPathDB" id="MicrosporidiaDB:CWI36_0096p0030"/>
<comment type="similarity">
    <text evidence="3">Belongs to the archaeal Rpo3/eukaryotic RPB3 RNA polymerase subunit family.</text>
</comment>
<dbReference type="InterPro" id="IPR050518">
    <property type="entry name" value="Rpo3/RPB3_RNA_Pol_subunit"/>
</dbReference>
<dbReference type="PROSITE" id="PS00446">
    <property type="entry name" value="RNA_POL_D_30KD"/>
    <property type="match status" value="1"/>
</dbReference>